<comment type="caution">
    <text evidence="1">The sequence shown here is derived from an EMBL/GenBank/DDBJ whole genome shotgun (WGS) entry which is preliminary data.</text>
</comment>
<dbReference type="AlphaFoldDB" id="A0A9D1SAY2"/>
<dbReference type="EMBL" id="DVNC01000042">
    <property type="protein sequence ID" value="HIU53719.1"/>
    <property type="molecule type" value="Genomic_DNA"/>
</dbReference>
<dbReference type="Pfam" id="PF14070">
    <property type="entry name" value="YjfB_motility"/>
    <property type="match status" value="1"/>
</dbReference>
<reference evidence="1" key="1">
    <citation type="submission" date="2020-10" db="EMBL/GenBank/DDBJ databases">
        <authorList>
            <person name="Gilroy R."/>
        </authorList>
    </citation>
    <scope>NUCLEOTIDE SEQUENCE</scope>
    <source>
        <strain evidence="1">ChiW3-316</strain>
    </source>
</reference>
<protein>
    <submittedName>
        <fullName evidence="1">Motility protein</fullName>
    </submittedName>
</protein>
<reference evidence="1" key="2">
    <citation type="journal article" date="2021" name="PeerJ">
        <title>Extensive microbial diversity within the chicken gut microbiome revealed by metagenomics and culture.</title>
        <authorList>
            <person name="Gilroy R."/>
            <person name="Ravi A."/>
            <person name="Getino M."/>
            <person name="Pursley I."/>
            <person name="Horton D.L."/>
            <person name="Alikhan N.F."/>
            <person name="Baker D."/>
            <person name="Gharbi K."/>
            <person name="Hall N."/>
            <person name="Watson M."/>
            <person name="Adriaenssens E.M."/>
            <person name="Foster-Nyarko E."/>
            <person name="Jarju S."/>
            <person name="Secka A."/>
            <person name="Antonio M."/>
            <person name="Oren A."/>
            <person name="Chaudhuri R.R."/>
            <person name="La Ragione R."/>
            <person name="Hildebrand F."/>
            <person name="Pallen M.J."/>
        </authorList>
    </citation>
    <scope>NUCLEOTIDE SEQUENCE</scope>
    <source>
        <strain evidence="1">ChiW3-316</strain>
    </source>
</reference>
<sequence>MAELGALSQYALSVQQMQMSVIKTQMEMQQQVVELLMESSERMVSLSATHGHNVDVSI</sequence>
<accession>A0A9D1SAY2</accession>
<gene>
    <name evidence="1" type="ORF">IAD20_06530</name>
</gene>
<dbReference type="Proteomes" id="UP000824107">
    <property type="component" value="Unassembled WGS sequence"/>
</dbReference>
<name>A0A9D1SAY2_9PROT</name>
<proteinExistence type="predicted"/>
<evidence type="ECO:0000313" key="1">
    <source>
        <dbReference type="EMBL" id="HIU53719.1"/>
    </source>
</evidence>
<organism evidence="1 2">
    <name type="scientific">Candidatus Scatocola faecipullorum</name>
    <dbReference type="NCBI Taxonomy" id="2840917"/>
    <lineage>
        <taxon>Bacteria</taxon>
        <taxon>Pseudomonadati</taxon>
        <taxon>Pseudomonadota</taxon>
        <taxon>Alphaproteobacteria</taxon>
        <taxon>Rhodospirillales</taxon>
        <taxon>Rhodospirillaceae</taxon>
        <taxon>Rhodospirillaceae incertae sedis</taxon>
        <taxon>Candidatus Scatocola</taxon>
    </lineage>
</organism>
<dbReference type="InterPro" id="IPR025906">
    <property type="entry name" value="YjfB_motility"/>
</dbReference>
<evidence type="ECO:0000313" key="2">
    <source>
        <dbReference type="Proteomes" id="UP000824107"/>
    </source>
</evidence>